<dbReference type="PROSITE" id="PS00623">
    <property type="entry name" value="GMC_OXRED_1"/>
    <property type="match status" value="1"/>
</dbReference>
<evidence type="ECO:0000313" key="11">
    <source>
        <dbReference type="EMBL" id="EME82725.1"/>
    </source>
</evidence>
<dbReference type="SUPFAM" id="SSF51905">
    <property type="entry name" value="FAD/NAD(P)-binding domain"/>
    <property type="match status" value="1"/>
</dbReference>
<evidence type="ECO:0000259" key="9">
    <source>
        <dbReference type="PROSITE" id="PS00623"/>
    </source>
</evidence>
<dbReference type="InterPro" id="IPR000172">
    <property type="entry name" value="GMC_OxRdtase_N"/>
</dbReference>
<dbReference type="InterPro" id="IPR036188">
    <property type="entry name" value="FAD/NAD-bd_sf"/>
</dbReference>
<dbReference type="Proteomes" id="UP000016932">
    <property type="component" value="Unassembled WGS sequence"/>
</dbReference>
<dbReference type="KEGG" id="pfj:MYCFIDRAFT_116284"/>
<evidence type="ECO:0000259" key="10">
    <source>
        <dbReference type="PROSITE" id="PS00624"/>
    </source>
</evidence>
<dbReference type="GeneID" id="19330308"/>
<feature type="active site" description="Proton acceptor" evidence="6">
    <location>
        <position position="571"/>
    </location>
</feature>
<dbReference type="PANTHER" id="PTHR11552:SF201">
    <property type="entry name" value="GLUCOSE-METHANOL-CHOLINE OXIDOREDUCTASE N-TERMINAL DOMAIN-CONTAINING PROTEIN"/>
    <property type="match status" value="1"/>
</dbReference>
<proteinExistence type="inferred from homology"/>
<feature type="active site" description="Proton donor" evidence="6">
    <location>
        <position position="528"/>
    </location>
</feature>
<feature type="domain" description="Glucose-methanol-choline oxidoreductase N-terminal" evidence="10">
    <location>
        <begin position="293"/>
        <end position="307"/>
    </location>
</feature>
<dbReference type="VEuPathDB" id="FungiDB:MYCFIDRAFT_116284"/>
<dbReference type="GO" id="GO:0050660">
    <property type="term" value="F:flavin adenine dinucleotide binding"/>
    <property type="evidence" value="ECO:0007669"/>
    <property type="project" value="InterPro"/>
</dbReference>
<dbReference type="GO" id="GO:0016614">
    <property type="term" value="F:oxidoreductase activity, acting on CH-OH group of donors"/>
    <property type="evidence" value="ECO:0007669"/>
    <property type="project" value="InterPro"/>
</dbReference>
<feature type="non-terminal residue" evidence="11">
    <location>
        <position position="588"/>
    </location>
</feature>
<feature type="binding site" evidence="7">
    <location>
        <begin position="527"/>
        <end position="528"/>
    </location>
    <ligand>
        <name>FAD</name>
        <dbReference type="ChEBI" id="CHEBI:57692"/>
    </ligand>
</feature>
<dbReference type="OrthoDB" id="269227at2759"/>
<evidence type="ECO:0000256" key="2">
    <source>
        <dbReference type="ARBA" id="ARBA00010790"/>
    </source>
</evidence>
<dbReference type="InterPro" id="IPR012132">
    <property type="entry name" value="GMC_OxRdtase"/>
</dbReference>
<protein>
    <recommendedName>
        <fullName evidence="9 10">Glucose-methanol-choline oxidoreductase N-terminal domain-containing protein</fullName>
    </recommendedName>
</protein>
<dbReference type="STRING" id="383855.M2YYL1"/>
<reference evidence="11 12" key="1">
    <citation type="journal article" date="2012" name="PLoS Pathog.">
        <title>Diverse lifestyles and strategies of plant pathogenesis encoded in the genomes of eighteen Dothideomycetes fungi.</title>
        <authorList>
            <person name="Ohm R.A."/>
            <person name="Feau N."/>
            <person name="Henrissat B."/>
            <person name="Schoch C.L."/>
            <person name="Horwitz B.A."/>
            <person name="Barry K.W."/>
            <person name="Condon B.J."/>
            <person name="Copeland A.C."/>
            <person name="Dhillon B."/>
            <person name="Glaser F."/>
            <person name="Hesse C.N."/>
            <person name="Kosti I."/>
            <person name="LaButti K."/>
            <person name="Lindquist E.A."/>
            <person name="Lucas S."/>
            <person name="Salamov A.A."/>
            <person name="Bradshaw R.E."/>
            <person name="Ciuffetti L."/>
            <person name="Hamelin R.C."/>
            <person name="Kema G.H.J."/>
            <person name="Lawrence C."/>
            <person name="Scott J.A."/>
            <person name="Spatafora J.W."/>
            <person name="Turgeon B.G."/>
            <person name="de Wit P.J.G.M."/>
            <person name="Zhong S."/>
            <person name="Goodwin S.B."/>
            <person name="Grigoriev I.V."/>
        </authorList>
    </citation>
    <scope>NUCLEOTIDE SEQUENCE [LARGE SCALE GENOMIC DNA]</scope>
    <source>
        <strain evidence="11 12">CIRAD86</strain>
    </source>
</reference>
<dbReference type="AlphaFoldDB" id="M2YYL1"/>
<dbReference type="Pfam" id="PF00732">
    <property type="entry name" value="GMC_oxred_N"/>
    <property type="match status" value="1"/>
</dbReference>
<evidence type="ECO:0000256" key="3">
    <source>
        <dbReference type="ARBA" id="ARBA00022630"/>
    </source>
</evidence>
<feature type="non-terminal residue" evidence="11">
    <location>
        <position position="1"/>
    </location>
</feature>
<sequence>ISGITTSSSGLANATFDYIVCGGGLTGLTIANRLSEDPSVSVLVIEAGYDNHTSPLISDVRTYGLAFDTELDHRIYSTPVKWQHGERLLLVAGKTLGGSGSLNGASWTKGAKSQYNLLPLLSGDESWGWASFNQYMLKAENFHRPTDSQRDIKGAHYESGLHGYGGPVQVSFGSGMYGGTQLPALEASENALVNFSRNFDAASGQTSGGTIIPNMVVPEENQNRSSPFTAHAHSQVQERNNLIILTGHRVTKIVWRDTKKGAPLVAAGVHFQSSQNSPIEFVKTNREVLLAAGSLQSPQILELSGVGDAHVLEAAGVELKHELNGVGAHMQEQTKNTLTYQARPGINYNGTGPPSSIAFPNAAQLLGDNATTWYRTVKSSLKAYANSLKARSLVANAEATHYILQTQLENLFTAPDVAASEIFFTINSTANLIGTDNWNLIVLSRGTAHIRSNSSWNPPIVNPSYFDHPLDQTFQLATQKISRKIFNAEPLSSYVVEELEPGLPRVPINASDGVWEAWMKEEFTSVWHYLGTCAMMKEEFGGVVDSRLKVYGVRNVRVVDASVVPIQLSAHLSSSLYGIAEKGADMIQ</sequence>
<dbReference type="EMBL" id="KB446558">
    <property type="protein sequence ID" value="EME82725.1"/>
    <property type="molecule type" value="Genomic_DNA"/>
</dbReference>
<evidence type="ECO:0000256" key="1">
    <source>
        <dbReference type="ARBA" id="ARBA00001974"/>
    </source>
</evidence>
<keyword evidence="5" id="KW-0560">Oxidoreductase</keyword>
<dbReference type="PIRSF" id="PIRSF000137">
    <property type="entry name" value="Alcohol_oxidase"/>
    <property type="match status" value="1"/>
</dbReference>
<dbReference type="PANTHER" id="PTHR11552">
    <property type="entry name" value="GLUCOSE-METHANOL-CHOLINE GMC OXIDOREDUCTASE"/>
    <property type="match status" value="1"/>
</dbReference>
<dbReference type="Gene3D" id="3.30.560.10">
    <property type="entry name" value="Glucose Oxidase, domain 3"/>
    <property type="match status" value="1"/>
</dbReference>
<evidence type="ECO:0000256" key="5">
    <source>
        <dbReference type="ARBA" id="ARBA00023002"/>
    </source>
</evidence>
<dbReference type="eggNOG" id="KOG1238">
    <property type="taxonomic scope" value="Eukaryota"/>
</dbReference>
<dbReference type="HOGENOM" id="CLU_002865_6_0_1"/>
<keyword evidence="4 7" id="KW-0274">FAD</keyword>
<comment type="similarity">
    <text evidence="2 8">Belongs to the GMC oxidoreductase family.</text>
</comment>
<dbReference type="SUPFAM" id="SSF54373">
    <property type="entry name" value="FAD-linked reductases, C-terminal domain"/>
    <property type="match status" value="1"/>
</dbReference>
<dbReference type="RefSeq" id="XP_007926166.1">
    <property type="nucleotide sequence ID" value="XM_007927975.1"/>
</dbReference>
<evidence type="ECO:0000256" key="7">
    <source>
        <dbReference type="PIRSR" id="PIRSR000137-2"/>
    </source>
</evidence>
<gene>
    <name evidence="11" type="ORF">MYCFIDRAFT_116284</name>
</gene>
<evidence type="ECO:0000256" key="4">
    <source>
        <dbReference type="ARBA" id="ARBA00022827"/>
    </source>
</evidence>
<feature type="binding site" evidence="7">
    <location>
        <position position="250"/>
    </location>
    <ligand>
        <name>FAD</name>
        <dbReference type="ChEBI" id="CHEBI:57692"/>
    </ligand>
</feature>
<evidence type="ECO:0000256" key="6">
    <source>
        <dbReference type="PIRSR" id="PIRSR000137-1"/>
    </source>
</evidence>
<name>M2YYL1_PSEFD</name>
<comment type="cofactor">
    <cofactor evidence="1 7">
        <name>FAD</name>
        <dbReference type="ChEBI" id="CHEBI:57692"/>
    </cofactor>
</comment>
<feature type="domain" description="Glucose-methanol-choline oxidoreductase N-terminal" evidence="9">
    <location>
        <begin position="93"/>
        <end position="116"/>
    </location>
</feature>
<evidence type="ECO:0000313" key="12">
    <source>
        <dbReference type="Proteomes" id="UP000016932"/>
    </source>
</evidence>
<dbReference type="Gene3D" id="4.10.450.10">
    <property type="entry name" value="Glucose Oxidase, domain 2"/>
    <property type="match status" value="1"/>
</dbReference>
<dbReference type="PROSITE" id="PS00624">
    <property type="entry name" value="GMC_OXRED_2"/>
    <property type="match status" value="1"/>
</dbReference>
<keyword evidence="12" id="KW-1185">Reference proteome</keyword>
<keyword evidence="3 8" id="KW-0285">Flavoprotein</keyword>
<dbReference type="Gene3D" id="3.50.50.60">
    <property type="entry name" value="FAD/NAD(P)-binding domain"/>
    <property type="match status" value="1"/>
</dbReference>
<dbReference type="InterPro" id="IPR027424">
    <property type="entry name" value="Glucose_Oxidase_domain_2"/>
</dbReference>
<organism evidence="11 12">
    <name type="scientific">Pseudocercospora fijiensis (strain CIRAD86)</name>
    <name type="common">Black leaf streak disease fungus</name>
    <name type="synonym">Mycosphaerella fijiensis</name>
    <dbReference type="NCBI Taxonomy" id="383855"/>
    <lineage>
        <taxon>Eukaryota</taxon>
        <taxon>Fungi</taxon>
        <taxon>Dikarya</taxon>
        <taxon>Ascomycota</taxon>
        <taxon>Pezizomycotina</taxon>
        <taxon>Dothideomycetes</taxon>
        <taxon>Dothideomycetidae</taxon>
        <taxon>Mycosphaerellales</taxon>
        <taxon>Mycosphaerellaceae</taxon>
        <taxon>Pseudocercospora</taxon>
    </lineage>
</organism>
<evidence type="ECO:0000256" key="8">
    <source>
        <dbReference type="RuleBase" id="RU003968"/>
    </source>
</evidence>
<dbReference type="InterPro" id="IPR007867">
    <property type="entry name" value="GMC_OxRtase_C"/>
</dbReference>
<dbReference type="Pfam" id="PF05199">
    <property type="entry name" value="GMC_oxred_C"/>
    <property type="match status" value="1"/>
</dbReference>
<accession>M2YYL1</accession>